<dbReference type="Proteomes" id="UP000486903">
    <property type="component" value="Unassembled WGS sequence"/>
</dbReference>
<sequence>MVKKLILATVLMLSIALVGCSSKNSATNTKTEDNTVVENSKTDNNENDIKKDTPTESSKDEKNDNKKETEAFSIYTEDANSMEIKEISTIELNKNLSLEDKLKQLSKTLSEKVFDKLPIEVKSIETIDGKKIATINLDESAANKGVTSNADLKKPNWTADKLQGSTGGEITENSLLETFLQVKYKGEWIDGVKFLYKNEPIEFEHTPNLSQINYRK</sequence>
<evidence type="ECO:0000313" key="10">
    <source>
        <dbReference type="Proteomes" id="UP000486903"/>
    </source>
</evidence>
<reference evidence="8 9" key="2">
    <citation type="submission" date="2019-04" db="EMBL/GenBank/DDBJ databases">
        <title>Genome sequencing of Clostridium botulinum Groups I-IV and Clostridium butyricum.</title>
        <authorList>
            <person name="Brunt J."/>
            <person name="Van Vliet A.H.M."/>
            <person name="Stringer S.C."/>
            <person name="Carter A.T."/>
            <person name="Peck M.W."/>
        </authorList>
    </citation>
    <scope>NUCLEOTIDE SEQUENCE [LARGE SCALE GENOMIC DNA]</scope>
    <source>
        <strain evidence="4 9">1605</strain>
        <strain evidence="6 10">BL81</strain>
        <strain evidence="5 8">CB-K-33E</strain>
    </source>
</reference>
<evidence type="ECO:0000313" key="3">
    <source>
        <dbReference type="EMBL" id="NFA43805.1"/>
    </source>
</evidence>
<dbReference type="EMBL" id="SWOV01000001">
    <property type="protein sequence ID" value="NFF86453.1"/>
    <property type="molecule type" value="Genomic_DNA"/>
</dbReference>
<accession>A0A0M1LX34</accession>
<dbReference type="Proteomes" id="UP000476820">
    <property type="component" value="Unassembled WGS sequence"/>
</dbReference>
<feature type="signal peptide" evidence="2">
    <location>
        <begin position="1"/>
        <end position="26"/>
    </location>
</feature>
<comment type="caution">
    <text evidence="3">The sequence shown here is derived from an EMBL/GenBank/DDBJ whole genome shotgun (WGS) entry which is preliminary data.</text>
</comment>
<evidence type="ECO:0000313" key="7">
    <source>
        <dbReference type="Proteomes" id="UP000472355"/>
    </source>
</evidence>
<feature type="chain" id="PRO_5038209939" description="Lipoprotein" evidence="2">
    <location>
        <begin position="27"/>
        <end position="216"/>
    </location>
</feature>
<evidence type="ECO:0008006" key="11">
    <source>
        <dbReference type="Google" id="ProtNLM"/>
    </source>
</evidence>
<protein>
    <recommendedName>
        <fullName evidence="11">Lipoprotein</fullName>
    </recommendedName>
</protein>
<dbReference type="PROSITE" id="PS51257">
    <property type="entry name" value="PROKAR_LIPOPROTEIN"/>
    <property type="match status" value="1"/>
</dbReference>
<feature type="compositionally biased region" description="Basic and acidic residues" evidence="1">
    <location>
        <begin position="40"/>
        <end position="69"/>
    </location>
</feature>
<evidence type="ECO:0000256" key="1">
    <source>
        <dbReference type="SAM" id="MobiDB-lite"/>
    </source>
</evidence>
<evidence type="ECO:0000313" key="4">
    <source>
        <dbReference type="EMBL" id="NFF86453.1"/>
    </source>
</evidence>
<feature type="compositionally biased region" description="Polar residues" evidence="1">
    <location>
        <begin position="24"/>
        <end position="39"/>
    </location>
</feature>
<evidence type="ECO:0000313" key="8">
    <source>
        <dbReference type="Proteomes" id="UP000473681"/>
    </source>
</evidence>
<reference evidence="3 7" key="1">
    <citation type="submission" date="2019-02" db="EMBL/GenBank/DDBJ databases">
        <title>Genome sequencing of Clostridium botulinum clinical isolates.</title>
        <authorList>
            <person name="Brunt J."/>
            <person name="Van Vliet A.H.M."/>
            <person name="Stringer S.C."/>
            <person name="Grant K.A."/>
            <person name="Carter A.C."/>
            <person name="Peck M.W."/>
        </authorList>
    </citation>
    <scope>NUCLEOTIDE SEQUENCE [LARGE SCALE GENOMIC DNA]</scope>
    <source>
        <strain evidence="3 7">H113700579</strain>
    </source>
</reference>
<dbReference type="RefSeq" id="WP_003368991.1">
    <property type="nucleotide sequence ID" value="NZ_CP010520.1"/>
</dbReference>
<dbReference type="OrthoDB" id="1931306at2"/>
<evidence type="ECO:0000313" key="9">
    <source>
        <dbReference type="Proteomes" id="UP000476820"/>
    </source>
</evidence>
<feature type="region of interest" description="Disordered" evidence="1">
    <location>
        <begin position="24"/>
        <end position="69"/>
    </location>
</feature>
<dbReference type="Proteomes" id="UP000472355">
    <property type="component" value="Unassembled WGS sequence"/>
</dbReference>
<dbReference type="EMBL" id="SGKU01000050">
    <property type="protein sequence ID" value="NFA43805.1"/>
    <property type="molecule type" value="Genomic_DNA"/>
</dbReference>
<dbReference type="AlphaFoldDB" id="A0A0M1LX34"/>
<evidence type="ECO:0000313" key="6">
    <source>
        <dbReference type="EMBL" id="NFV25568.1"/>
    </source>
</evidence>
<keyword evidence="2" id="KW-0732">Signal</keyword>
<dbReference type="Proteomes" id="UP000473681">
    <property type="component" value="Unassembled WGS sequence"/>
</dbReference>
<evidence type="ECO:0000313" key="5">
    <source>
        <dbReference type="EMBL" id="NFN35722.1"/>
    </source>
</evidence>
<gene>
    <name evidence="3" type="ORF">EXM65_14840</name>
    <name evidence="4" type="ORF">FC774_00830</name>
    <name evidence="5" type="ORF">FDB51_11430</name>
    <name evidence="6" type="ORF">FDG31_05200</name>
</gene>
<organism evidence="3 7">
    <name type="scientific">Clostridium botulinum</name>
    <dbReference type="NCBI Taxonomy" id="1491"/>
    <lineage>
        <taxon>Bacteria</taxon>
        <taxon>Bacillati</taxon>
        <taxon>Bacillota</taxon>
        <taxon>Clostridia</taxon>
        <taxon>Eubacteriales</taxon>
        <taxon>Clostridiaceae</taxon>
        <taxon>Clostridium</taxon>
    </lineage>
</organism>
<evidence type="ECO:0000256" key="2">
    <source>
        <dbReference type="SAM" id="SignalP"/>
    </source>
</evidence>
<name>A0A0M1LX34_CLOBO</name>
<dbReference type="EMBL" id="SWVK01000015">
    <property type="protein sequence ID" value="NFN35722.1"/>
    <property type="molecule type" value="Genomic_DNA"/>
</dbReference>
<proteinExistence type="predicted"/>
<dbReference type="EMBL" id="SXFB01000003">
    <property type="protein sequence ID" value="NFV25568.1"/>
    <property type="molecule type" value="Genomic_DNA"/>
</dbReference>